<feature type="region of interest" description="Disordered" evidence="1">
    <location>
        <begin position="392"/>
        <end position="443"/>
    </location>
</feature>
<dbReference type="GO" id="GO:0006355">
    <property type="term" value="P:regulation of DNA-templated transcription"/>
    <property type="evidence" value="ECO:0007669"/>
    <property type="project" value="InterPro"/>
</dbReference>
<evidence type="ECO:0000313" key="3">
    <source>
        <dbReference type="Proteomes" id="UP001152803"/>
    </source>
</evidence>
<dbReference type="EMBL" id="JAFJMO010000013">
    <property type="protein sequence ID" value="KAJ8258870.1"/>
    <property type="molecule type" value="Genomic_DNA"/>
</dbReference>
<evidence type="ECO:0000256" key="1">
    <source>
        <dbReference type="SAM" id="MobiDB-lite"/>
    </source>
</evidence>
<feature type="region of interest" description="Disordered" evidence="1">
    <location>
        <begin position="499"/>
        <end position="518"/>
    </location>
</feature>
<dbReference type="GO" id="GO:0005737">
    <property type="term" value="C:cytoplasm"/>
    <property type="evidence" value="ECO:0007669"/>
    <property type="project" value="TreeGrafter"/>
</dbReference>
<protein>
    <recommendedName>
        <fullName evidence="4">PGC-1 and ERR-induced regulator in muscle protein 1</fullName>
    </recommendedName>
</protein>
<feature type="region of interest" description="Disordered" evidence="1">
    <location>
        <begin position="1"/>
        <end position="23"/>
    </location>
</feature>
<name>A0A9Q1D4T6_CONCO</name>
<dbReference type="GO" id="GO:0014850">
    <property type="term" value="P:response to muscle activity"/>
    <property type="evidence" value="ECO:0007669"/>
    <property type="project" value="TreeGrafter"/>
</dbReference>
<keyword evidence="3" id="KW-1185">Reference proteome</keyword>
<dbReference type="GO" id="GO:0005634">
    <property type="term" value="C:nucleus"/>
    <property type="evidence" value="ECO:0007669"/>
    <property type="project" value="TreeGrafter"/>
</dbReference>
<dbReference type="Proteomes" id="UP001152803">
    <property type="component" value="Unassembled WGS sequence"/>
</dbReference>
<evidence type="ECO:0008006" key="4">
    <source>
        <dbReference type="Google" id="ProtNLM"/>
    </source>
</evidence>
<dbReference type="OrthoDB" id="8943218at2759"/>
<reference evidence="2" key="1">
    <citation type="journal article" date="2023" name="Science">
        <title>Genome structures resolve the early diversification of teleost fishes.</title>
        <authorList>
            <person name="Parey E."/>
            <person name="Louis A."/>
            <person name="Montfort J."/>
            <person name="Bouchez O."/>
            <person name="Roques C."/>
            <person name="Iampietro C."/>
            <person name="Lluch J."/>
            <person name="Castinel A."/>
            <person name="Donnadieu C."/>
            <person name="Desvignes T."/>
            <person name="Floi Bucao C."/>
            <person name="Jouanno E."/>
            <person name="Wen M."/>
            <person name="Mejri S."/>
            <person name="Dirks R."/>
            <person name="Jansen H."/>
            <person name="Henkel C."/>
            <person name="Chen W.J."/>
            <person name="Zahm M."/>
            <person name="Cabau C."/>
            <person name="Klopp C."/>
            <person name="Thompson A.W."/>
            <person name="Robinson-Rechavi M."/>
            <person name="Braasch I."/>
            <person name="Lecointre G."/>
            <person name="Bobe J."/>
            <person name="Postlethwait J.H."/>
            <person name="Berthelot C."/>
            <person name="Roest Crollius H."/>
            <person name="Guiguen Y."/>
        </authorList>
    </citation>
    <scope>NUCLEOTIDE SEQUENCE</scope>
    <source>
        <strain evidence="2">Concon-B</strain>
    </source>
</reference>
<dbReference type="PANTHER" id="PTHR47282:SF1">
    <property type="entry name" value="PGC-1 AND ERR-INDUCED REGULATOR IN MUSCLE PROTEIN 1"/>
    <property type="match status" value="1"/>
</dbReference>
<feature type="compositionally biased region" description="Basic and acidic residues" evidence="1">
    <location>
        <begin position="429"/>
        <end position="443"/>
    </location>
</feature>
<accession>A0A9Q1D4T6</accession>
<comment type="caution">
    <text evidence="2">The sequence shown here is derived from an EMBL/GenBank/DDBJ whole genome shotgun (WGS) entry which is preliminary data.</text>
</comment>
<gene>
    <name evidence="2" type="ORF">COCON_G00178820</name>
</gene>
<dbReference type="InterPro" id="IPR043442">
    <property type="entry name" value="Perm1"/>
</dbReference>
<proteinExistence type="predicted"/>
<feature type="compositionally biased region" description="Basic and acidic residues" evidence="1">
    <location>
        <begin position="507"/>
        <end position="517"/>
    </location>
</feature>
<sequence>MYNNPNDCRPAAEGSCSSESTEPIPLTTAQHHKFRNDPSLLMLSQELLPIFQTTCEFDKNKVNYQKSQHIDNHLEQQKVSIGSNLQINPNHQNLLVKLLFSTQSDTGCEMLVFCKDSHQENLPFSEEERASQEDALCLLYSQTERCPERSIFSSETSIPIESLTSSYAFDATPGFHSLDKCLSADNQVDLESKKFLQITEVPKPSGLLVSEINNGSGEPDQSNVLVTPDKVQNSPEMTNTQLIHSEDTSMVCLYGGEGGAPGQYVIPERDSTLSASANTQPLTVTVNSCLLSADQQSIEKKPYLEPATLHPVDITVSNAHSVDLSPNKSSVMMLRDSISHDPERNKDVLTGDGLCLRSENVSQADSADNFTFPECMDRPLDVIKGEVQELDREETLAEDTPTAGLSAAESPEFNNKSTLEDEPVLPKEPVFHTGDRLEDREPDLSLDSTRPVYAISSFWDEMEKLTINDILHLRLVSNAQYPRDFPHLEDTAVADVSDAADSGYFPHPDDSKPDRWTGDASLFSDFEDEFQQHLGASANPSPEPQDTKSPVLWSPEPSGLWWEAEPDLACIGPDNNAAERLVIPSEDSISQHLFSDSDTQSFRTMCKTATVQNLQILGEEAQSSMPLPVTVGGEDESSMRLSLQQRLAETCSLAPAEHGNDESSLPLPLLFGKASAQNYVVSFPEMSNHLFCEDEAKMRLPDRASPIVCSLSETNLSDRASPIVVSLSETNLSDRAAPILCPLSETSLTDRACPTVYSISETNLSDRASPIVVSLSETNLSDRADPILCSLSETSLSDRASPTVYSISETNLPDRASPIVCSLSETNLSDRASPIVVSLSETNLSDRAAPILCPLSETSLTDRACPTVYSISETNLSDRASPIVVSLSETNLSDRADPILCSLSETSLSDRASPTVYSISETNLSDRASPIVVSLSETNLSGRASPIVCSLSEMSLSDRASPLVYSLSETRLSDRASPIICSLSETNLSDRASPNLCSLSETSLRGRSSPIVFSLSETNLSDRASPTVYSISETNLSDRASPIVVSISETNLSDRASPLVYSLSETRLSDRASPIICSLSETSLTGRSSPIVSLCDRAPSSLSLPETYDYFFSDYDSGDVFFSPMRRLSNHTDSGVPIFSCSVKRDFQYVEEYDFFFPGDSPVESEDEDRHSPIHVVTRFEDQAHDPLDTLVGTDAYEHLFTGKYLRGNLFWRNLLSLRRLRFTGGLYSSHDRSSSWACAVTDWRERSSLLRTTEPGHIMDDRGTSYPHPNIYLENQLCNEFREQRDTDMQTVVSLPKKAFLFTLKQSDICLVCIAFASWVLKSANPQSADTWKTALLANVSAISAIQYLRRYMREGGSENRR</sequence>
<evidence type="ECO:0000313" key="2">
    <source>
        <dbReference type="EMBL" id="KAJ8258870.1"/>
    </source>
</evidence>
<dbReference type="PANTHER" id="PTHR47282">
    <property type="entry name" value="PGC-1 AND ERR-INDUCED REGULATOR IN MUSCLE PROTEIN 1"/>
    <property type="match status" value="1"/>
</dbReference>
<organism evidence="2 3">
    <name type="scientific">Conger conger</name>
    <name type="common">Conger eel</name>
    <name type="synonym">Muraena conger</name>
    <dbReference type="NCBI Taxonomy" id="82655"/>
    <lineage>
        <taxon>Eukaryota</taxon>
        <taxon>Metazoa</taxon>
        <taxon>Chordata</taxon>
        <taxon>Craniata</taxon>
        <taxon>Vertebrata</taxon>
        <taxon>Euteleostomi</taxon>
        <taxon>Actinopterygii</taxon>
        <taxon>Neopterygii</taxon>
        <taxon>Teleostei</taxon>
        <taxon>Anguilliformes</taxon>
        <taxon>Congridae</taxon>
        <taxon>Conger</taxon>
    </lineage>
</organism>